<reference evidence="2 3" key="1">
    <citation type="journal article" date="2021" name="Int. J. Syst. Evol. Microbiol.">
        <title>Faecalibacter bovis sp. nov., isolated from cow faeces.</title>
        <authorList>
            <person name="Li F."/>
            <person name="Zhao W."/>
            <person name="Hong Q."/>
            <person name="Shao Q."/>
            <person name="Song J."/>
            <person name="Yang S."/>
        </authorList>
    </citation>
    <scope>NUCLEOTIDE SEQUENCE [LARGE SCALE GENOMIC DNA]</scope>
    <source>
        <strain evidence="2 3">ZY171143</strain>
    </source>
</reference>
<dbReference type="RefSeq" id="WP_230476574.1">
    <property type="nucleotide sequence ID" value="NZ_CP072842.1"/>
</dbReference>
<evidence type="ECO:0000313" key="2">
    <source>
        <dbReference type="EMBL" id="QTV05931.1"/>
    </source>
</evidence>
<keyword evidence="3" id="KW-1185">Reference proteome</keyword>
<dbReference type="Proteomes" id="UP000672011">
    <property type="component" value="Chromosome"/>
</dbReference>
<keyword evidence="1" id="KW-0812">Transmembrane</keyword>
<protein>
    <recommendedName>
        <fullName evidence="4">Uracil permease</fullName>
    </recommendedName>
</protein>
<evidence type="ECO:0008006" key="4">
    <source>
        <dbReference type="Google" id="ProtNLM"/>
    </source>
</evidence>
<name>A0ABX7XDC3_9FLAO</name>
<reference evidence="3" key="2">
    <citation type="submission" date="2021-04" db="EMBL/GenBank/DDBJ databases">
        <title>Taxonomy of Flavobacteriaceae bacterium ZY171143.</title>
        <authorList>
            <person name="Li F."/>
        </authorList>
    </citation>
    <scope>NUCLEOTIDE SEQUENCE [LARGE SCALE GENOMIC DNA]</scope>
    <source>
        <strain evidence="3">ZY171143</strain>
    </source>
</reference>
<dbReference type="EMBL" id="CP072842">
    <property type="protein sequence ID" value="QTV05931.1"/>
    <property type="molecule type" value="Genomic_DNA"/>
</dbReference>
<keyword evidence="1" id="KW-1133">Transmembrane helix</keyword>
<feature type="transmembrane region" description="Helical" evidence="1">
    <location>
        <begin position="31"/>
        <end position="49"/>
    </location>
</feature>
<organism evidence="2 3">
    <name type="scientific">Faecalibacter bovis</name>
    <dbReference type="NCBI Taxonomy" id="2898187"/>
    <lineage>
        <taxon>Bacteria</taxon>
        <taxon>Pseudomonadati</taxon>
        <taxon>Bacteroidota</taxon>
        <taxon>Flavobacteriia</taxon>
        <taxon>Flavobacteriales</taxon>
        <taxon>Weeksellaceae</taxon>
        <taxon>Faecalibacter</taxon>
    </lineage>
</organism>
<gene>
    <name evidence="2" type="ORF">J9309_00855</name>
</gene>
<accession>A0ABX7XDC3</accession>
<proteinExistence type="predicted"/>
<keyword evidence="1" id="KW-0472">Membrane</keyword>
<sequence>MIQDSQMKMGVLCGTIFSIIGNLGLSDLLQTAILAGVGAFVSFVVSYILKKLDK</sequence>
<evidence type="ECO:0000256" key="1">
    <source>
        <dbReference type="SAM" id="Phobius"/>
    </source>
</evidence>
<evidence type="ECO:0000313" key="3">
    <source>
        <dbReference type="Proteomes" id="UP000672011"/>
    </source>
</evidence>